<reference evidence="2" key="1">
    <citation type="submission" date="2015-09" db="EMBL/GenBank/DDBJ databases">
        <authorList>
            <person name="Rodrigo-Torres Lidia"/>
            <person name="Arahal R.David."/>
        </authorList>
    </citation>
    <scope>NUCLEOTIDE SEQUENCE [LARGE SCALE GENOMIC DNA]</scope>
    <source>
        <strain evidence="2">CECT 5114</strain>
    </source>
</reference>
<keyword evidence="2" id="KW-1185">Reference proteome</keyword>
<accession>A0A0P1IS08</accession>
<dbReference type="STRING" id="1715691.TA5113_00486"/>
<gene>
    <name evidence="1" type="ORF">TA5114_00423</name>
</gene>
<name>A0A0P1IS08_9RHOB</name>
<dbReference type="InterPro" id="IPR029044">
    <property type="entry name" value="Nucleotide-diphossugar_trans"/>
</dbReference>
<evidence type="ECO:0008006" key="3">
    <source>
        <dbReference type="Google" id="ProtNLM"/>
    </source>
</evidence>
<sequence>MQPSISLWQRYKLRLKRRRYLWRSFRSRHSLKRLAFQGVPEHGVLVFSVVRNEATRLPFFLDFYRKAGVSQFFIVDNGSDDGSLEFLLEQPDCAVWQTSASYRDARFGLNWLNWLMIRYGHNRWCLMADADELLVYDGDDISDLNGLTQTLEDKGHMAFGAMMLDLYPKGALGEQEYTAGQDPREVLTHFDDGPYRQVWQMPKGNLWLQGGMRERVFFEEKPEQSPTLNKIPLIKWNRRFAWVNSCHSLLPPNLNTLYDGPGGKTPSGALLHTKFLPEIVSKSETERQRQQHFHDPTLFDPYYQAIENKPVLWNEHSKPYEGSAQLARLGLISKKDWLAS</sequence>
<dbReference type="AlphaFoldDB" id="A0A0P1IS08"/>
<protein>
    <recommendedName>
        <fullName evidence="3">Glycosyl transferase family 2</fullName>
    </recommendedName>
</protein>
<proteinExistence type="predicted"/>
<dbReference type="SUPFAM" id="SSF53448">
    <property type="entry name" value="Nucleotide-diphospho-sugar transferases"/>
    <property type="match status" value="1"/>
</dbReference>
<dbReference type="CDD" id="cd00761">
    <property type="entry name" value="Glyco_tranf_GTA_type"/>
    <property type="match status" value="1"/>
</dbReference>
<dbReference type="Proteomes" id="UP000051184">
    <property type="component" value="Unassembled WGS sequence"/>
</dbReference>
<evidence type="ECO:0000313" key="1">
    <source>
        <dbReference type="EMBL" id="CUK24638.1"/>
    </source>
</evidence>
<evidence type="ECO:0000313" key="2">
    <source>
        <dbReference type="Proteomes" id="UP000051184"/>
    </source>
</evidence>
<dbReference type="Pfam" id="PF13704">
    <property type="entry name" value="Glyco_tranf_2_4"/>
    <property type="match status" value="1"/>
</dbReference>
<dbReference type="RefSeq" id="WP_058313629.1">
    <property type="nucleotide sequence ID" value="NZ_CYTO01000004.1"/>
</dbReference>
<organism evidence="1 2">
    <name type="scientific">Cognatishimia activa</name>
    <dbReference type="NCBI Taxonomy" id="1715691"/>
    <lineage>
        <taxon>Bacteria</taxon>
        <taxon>Pseudomonadati</taxon>
        <taxon>Pseudomonadota</taxon>
        <taxon>Alphaproteobacteria</taxon>
        <taxon>Rhodobacterales</taxon>
        <taxon>Paracoccaceae</taxon>
        <taxon>Cognatishimia</taxon>
    </lineage>
</organism>
<dbReference type="OrthoDB" id="3010234at2"/>
<dbReference type="EMBL" id="CYUE01000002">
    <property type="protein sequence ID" value="CUK24638.1"/>
    <property type="molecule type" value="Genomic_DNA"/>
</dbReference>